<sequence>MRLRPGAPVAPEVDVRLGACVSTVGVRAALGVLGGLLVLVAFTTTGAPPPPVVVGGFAVLVVATAVRPRAVLPGLLVGLVGLRVLLTQPPPLIALMALVLLVHLVLWCAAVAARTSSHARVEVAVLGAMLRDVAWVQAGAQVLTVGAVVLSGATLAGGDVLRVVAIVGAMLAAGLVRSRPAESWWQRR</sequence>
<evidence type="ECO:0000313" key="3">
    <source>
        <dbReference type="Proteomes" id="UP000632740"/>
    </source>
</evidence>
<dbReference type="EMBL" id="BONK01000009">
    <property type="protein sequence ID" value="GIG21935.1"/>
    <property type="molecule type" value="Genomic_DNA"/>
</dbReference>
<feature type="transmembrane region" description="Helical" evidence="1">
    <location>
        <begin position="21"/>
        <end position="42"/>
    </location>
</feature>
<reference evidence="2" key="1">
    <citation type="submission" date="2021-01" db="EMBL/GenBank/DDBJ databases">
        <title>Whole genome shotgun sequence of Cellulomonas chitinilytica NBRC 110799.</title>
        <authorList>
            <person name="Komaki H."/>
            <person name="Tamura T."/>
        </authorList>
    </citation>
    <scope>NUCLEOTIDE SEQUENCE</scope>
    <source>
        <strain evidence="2">NBRC 110799</strain>
    </source>
</reference>
<dbReference type="RefSeq" id="WP_203755498.1">
    <property type="nucleotide sequence ID" value="NZ_BONK01000009.1"/>
</dbReference>
<gene>
    <name evidence="2" type="ORF">Cch01nite_26590</name>
</gene>
<keyword evidence="1" id="KW-1133">Transmembrane helix</keyword>
<accession>A0A919TZM7</accession>
<evidence type="ECO:0000313" key="2">
    <source>
        <dbReference type="EMBL" id="GIG21935.1"/>
    </source>
</evidence>
<dbReference type="AlphaFoldDB" id="A0A919TZM7"/>
<keyword evidence="3" id="KW-1185">Reference proteome</keyword>
<feature type="transmembrane region" description="Helical" evidence="1">
    <location>
        <begin position="92"/>
        <end position="113"/>
    </location>
</feature>
<comment type="caution">
    <text evidence="2">The sequence shown here is derived from an EMBL/GenBank/DDBJ whole genome shotgun (WGS) entry which is preliminary data.</text>
</comment>
<evidence type="ECO:0000256" key="1">
    <source>
        <dbReference type="SAM" id="Phobius"/>
    </source>
</evidence>
<feature type="transmembrane region" description="Helical" evidence="1">
    <location>
        <begin position="133"/>
        <end position="154"/>
    </location>
</feature>
<keyword evidence="1" id="KW-0472">Membrane</keyword>
<keyword evidence="1" id="KW-0812">Transmembrane</keyword>
<organism evidence="2 3">
    <name type="scientific">Cellulomonas chitinilytica</name>
    <dbReference type="NCBI Taxonomy" id="398759"/>
    <lineage>
        <taxon>Bacteria</taxon>
        <taxon>Bacillati</taxon>
        <taxon>Actinomycetota</taxon>
        <taxon>Actinomycetes</taxon>
        <taxon>Micrococcales</taxon>
        <taxon>Cellulomonadaceae</taxon>
        <taxon>Cellulomonas</taxon>
    </lineage>
</organism>
<protein>
    <submittedName>
        <fullName evidence="2">Uncharacterized protein</fullName>
    </submittedName>
</protein>
<dbReference type="Proteomes" id="UP000632740">
    <property type="component" value="Unassembled WGS sequence"/>
</dbReference>
<feature type="transmembrane region" description="Helical" evidence="1">
    <location>
        <begin position="48"/>
        <end position="65"/>
    </location>
</feature>
<name>A0A919TZM7_9CELL</name>
<feature type="transmembrane region" description="Helical" evidence="1">
    <location>
        <begin position="160"/>
        <end position="178"/>
    </location>
</feature>
<proteinExistence type="predicted"/>